<evidence type="ECO:0000256" key="4">
    <source>
        <dbReference type="ARBA" id="ARBA00022833"/>
    </source>
</evidence>
<evidence type="ECO:0000256" key="5">
    <source>
        <dbReference type="SAM" id="MobiDB-lite"/>
    </source>
</evidence>
<feature type="domain" description="Rubicon Homology" evidence="6">
    <location>
        <begin position="271"/>
        <end position="469"/>
    </location>
</feature>
<dbReference type="eggNOG" id="KOG1829">
    <property type="taxonomic scope" value="Eukaryota"/>
</dbReference>
<evidence type="ECO:0000313" key="7">
    <source>
        <dbReference type="EMBL" id="CCO66579.1"/>
    </source>
</evidence>
<evidence type="ECO:0000313" key="8">
    <source>
        <dbReference type="Proteomes" id="UP000198341"/>
    </source>
</evidence>
<accession>K8FIA1</accession>
<dbReference type="PANTHER" id="PTHR12326:SF3">
    <property type="entry name" value="DIFFERENTIALLY EXPRESSED IN FDCP 8 HOMOLOG"/>
    <property type="match status" value="1"/>
</dbReference>
<gene>
    <name evidence="7" type="ORF">Bathy09g04480</name>
</gene>
<dbReference type="GeneID" id="19013980"/>
<feature type="region of interest" description="Disordered" evidence="5">
    <location>
        <begin position="374"/>
        <end position="402"/>
    </location>
</feature>
<feature type="compositionally biased region" description="Basic and acidic residues" evidence="5">
    <location>
        <begin position="374"/>
        <end position="386"/>
    </location>
</feature>
<keyword evidence="8" id="KW-1185">Reference proteome</keyword>
<sequence>MKTNKTMISTHVIDALDEFYGVRRERRRTTTTDDNQRGGLIEEEDMNVFDEDVVCLSFENNTHINEKKKKEDGKQLNNNNNNGIIDDDDDDDKRNTMMMRATKTNNDKTTQTIKSSKTGLFDGIHNGIFSIGRGVSTGAKFMGDTVVSGVAVTTNASLYLGKTTVNIGKDAVMHSFNAISSTLITTATTTMTTTPSDVDEELIDDMSNVLLSEAPPRPRGLSIETILLDATTNTKRIATTTTTATTLASSSLATCMCLCGNRIEKAKMEQRVCSYLRVVVCESCFAGDTRIIPRDVLHRWDFTEKPVCKQSLRFLEDAYAIPVISLRKLGEVNRYYYSTSISSKEEFTRLRGFLDLQIKVASLFHRVGEKLRPHNMEKDDEGKKEDDNDDNDDTDDDDASKNKKRNRKALLHFLASIPDDKRRLVRGGDDAKVSIKELKELHEFRKQSEICEYLSAIEDEVVNVLESSL</sequence>
<evidence type="ECO:0000256" key="3">
    <source>
        <dbReference type="ARBA" id="ARBA00022771"/>
    </source>
</evidence>
<dbReference type="OrthoDB" id="568410at2759"/>
<dbReference type="STRING" id="41875.K8FIA1"/>
<dbReference type="EMBL" id="FO082270">
    <property type="protein sequence ID" value="CCO66579.1"/>
    <property type="molecule type" value="Genomic_DNA"/>
</dbReference>
<feature type="compositionally biased region" description="Acidic residues" evidence="5">
    <location>
        <begin position="387"/>
        <end position="398"/>
    </location>
</feature>
<feature type="region of interest" description="Disordered" evidence="5">
    <location>
        <begin position="67"/>
        <end position="94"/>
    </location>
</feature>
<protein>
    <submittedName>
        <fullName evidence="7">PREDICTED: pleckstrin homology domain-containing family M member 1-like</fullName>
    </submittedName>
</protein>
<dbReference type="Pfam" id="PF13901">
    <property type="entry name" value="RH_dom"/>
    <property type="match status" value="1"/>
</dbReference>
<keyword evidence="3" id="KW-0863">Zinc-finger</keyword>
<evidence type="ECO:0000256" key="2">
    <source>
        <dbReference type="ARBA" id="ARBA00022737"/>
    </source>
</evidence>
<dbReference type="SMART" id="SM01175">
    <property type="entry name" value="DUF4206"/>
    <property type="match status" value="1"/>
</dbReference>
<dbReference type="KEGG" id="bpg:Bathy09g04480"/>
<evidence type="ECO:0000259" key="6">
    <source>
        <dbReference type="SMART" id="SM01175"/>
    </source>
</evidence>
<dbReference type="InterPro" id="IPR025258">
    <property type="entry name" value="RH_dom"/>
</dbReference>
<keyword evidence="4" id="KW-0862">Zinc</keyword>
<dbReference type="InterPro" id="IPR051366">
    <property type="entry name" value="DEF8"/>
</dbReference>
<dbReference type="GO" id="GO:0008270">
    <property type="term" value="F:zinc ion binding"/>
    <property type="evidence" value="ECO:0007669"/>
    <property type="project" value="UniProtKB-KW"/>
</dbReference>
<keyword evidence="2" id="KW-0677">Repeat</keyword>
<dbReference type="Proteomes" id="UP000198341">
    <property type="component" value="Chromosome 9"/>
</dbReference>
<name>K8FIA1_9CHLO</name>
<keyword evidence="1" id="KW-0479">Metal-binding</keyword>
<evidence type="ECO:0000256" key="1">
    <source>
        <dbReference type="ARBA" id="ARBA00022723"/>
    </source>
</evidence>
<dbReference type="AlphaFoldDB" id="K8FIA1"/>
<dbReference type="RefSeq" id="XP_007511019.1">
    <property type="nucleotide sequence ID" value="XM_007510957.1"/>
</dbReference>
<proteinExistence type="predicted"/>
<reference evidence="7 8" key="1">
    <citation type="submission" date="2011-10" db="EMBL/GenBank/DDBJ databases">
        <authorList>
            <person name="Genoscope - CEA"/>
        </authorList>
    </citation>
    <scope>NUCLEOTIDE SEQUENCE [LARGE SCALE GENOMIC DNA]</scope>
    <source>
        <strain evidence="7 8">RCC 1105</strain>
    </source>
</reference>
<dbReference type="PANTHER" id="PTHR12326">
    <property type="entry name" value="PLECKSTRIN HOMOLOGY DOMAIN CONTAINING PROTEIN"/>
    <property type="match status" value="1"/>
</dbReference>
<organism evidence="7 8">
    <name type="scientific">Bathycoccus prasinos</name>
    <dbReference type="NCBI Taxonomy" id="41875"/>
    <lineage>
        <taxon>Eukaryota</taxon>
        <taxon>Viridiplantae</taxon>
        <taxon>Chlorophyta</taxon>
        <taxon>Mamiellophyceae</taxon>
        <taxon>Mamiellales</taxon>
        <taxon>Bathycoccaceae</taxon>
        <taxon>Bathycoccus</taxon>
    </lineage>
</organism>